<gene>
    <name evidence="2" type="ORF">SAMN05216241_10946</name>
</gene>
<evidence type="ECO:0000256" key="1">
    <source>
        <dbReference type="SAM" id="MobiDB-lite"/>
    </source>
</evidence>
<name>A0A1G7TE48_9PROT</name>
<feature type="region of interest" description="Disordered" evidence="1">
    <location>
        <begin position="1"/>
        <end position="76"/>
    </location>
</feature>
<reference evidence="2 3" key="1">
    <citation type="submission" date="2016-10" db="EMBL/GenBank/DDBJ databases">
        <authorList>
            <person name="de Groot N.N."/>
        </authorList>
    </citation>
    <scope>NUCLEOTIDE SEQUENCE [LARGE SCALE GENOMIC DNA]</scope>
    <source>
        <strain evidence="2 3">DSM 25584</strain>
    </source>
</reference>
<feature type="compositionally biased region" description="Basic and acidic residues" evidence="1">
    <location>
        <begin position="42"/>
        <end position="63"/>
    </location>
</feature>
<dbReference type="EMBL" id="FNCE01000009">
    <property type="protein sequence ID" value="SDG33588.1"/>
    <property type="molecule type" value="Genomic_DNA"/>
</dbReference>
<evidence type="ECO:0000313" key="2">
    <source>
        <dbReference type="EMBL" id="SDG33588.1"/>
    </source>
</evidence>
<evidence type="ECO:0000313" key="3">
    <source>
        <dbReference type="Proteomes" id="UP000199415"/>
    </source>
</evidence>
<dbReference type="Proteomes" id="UP000199415">
    <property type="component" value="Unassembled WGS sequence"/>
</dbReference>
<accession>A0A1G7TE48</accession>
<proteinExistence type="predicted"/>
<protein>
    <submittedName>
        <fullName evidence="2">Uncharacterized protein</fullName>
    </submittedName>
</protein>
<keyword evidence="3" id="KW-1185">Reference proteome</keyword>
<dbReference type="AlphaFoldDB" id="A0A1G7TE48"/>
<sequence>MSKPQNGSRGWKSPQRGAAAGGRVSRSEAVASLMRAGLDQESAERAFDSIVQGEREHGRHAGEPARGYPPSVGKSVTGVRSVSDAFETARPSCRNARWLFLSGNDR</sequence>
<organism evidence="2 3">
    <name type="scientific">Limimonas halophila</name>
    <dbReference type="NCBI Taxonomy" id="1082479"/>
    <lineage>
        <taxon>Bacteria</taxon>
        <taxon>Pseudomonadati</taxon>
        <taxon>Pseudomonadota</taxon>
        <taxon>Alphaproteobacteria</taxon>
        <taxon>Rhodospirillales</taxon>
        <taxon>Rhodovibrionaceae</taxon>
        <taxon>Limimonas</taxon>
    </lineage>
</organism>